<proteinExistence type="predicted"/>
<reference evidence="1 2" key="1">
    <citation type="journal article" date="2018" name="Mol. Biol. Evol.">
        <title>Broad Genomic Sampling Reveals a Smut Pathogenic Ancestry of the Fungal Clade Ustilaginomycotina.</title>
        <authorList>
            <person name="Kijpornyongpan T."/>
            <person name="Mondo S.J."/>
            <person name="Barry K."/>
            <person name="Sandor L."/>
            <person name="Lee J."/>
            <person name="Lipzen A."/>
            <person name="Pangilinan J."/>
            <person name="LaButti K."/>
            <person name="Hainaut M."/>
            <person name="Henrissat B."/>
            <person name="Grigoriev I.V."/>
            <person name="Spatafora J.W."/>
            <person name="Aime M.C."/>
        </authorList>
    </citation>
    <scope>NUCLEOTIDE SEQUENCE [LARGE SCALE GENOMIC DNA]</scope>
    <source>
        <strain evidence="1 2">SA 807</strain>
    </source>
</reference>
<dbReference type="EMBL" id="KZ820233">
    <property type="protein sequence ID" value="PWN48292.1"/>
    <property type="molecule type" value="Genomic_DNA"/>
</dbReference>
<gene>
    <name evidence="1" type="ORF">IE53DRAFT_319704</name>
</gene>
<keyword evidence="2" id="KW-1185">Reference proteome</keyword>
<organism evidence="1 2">
    <name type="scientific">Violaceomyces palustris</name>
    <dbReference type="NCBI Taxonomy" id="1673888"/>
    <lineage>
        <taxon>Eukaryota</taxon>
        <taxon>Fungi</taxon>
        <taxon>Dikarya</taxon>
        <taxon>Basidiomycota</taxon>
        <taxon>Ustilaginomycotina</taxon>
        <taxon>Ustilaginomycetes</taxon>
        <taxon>Violaceomycetales</taxon>
        <taxon>Violaceomycetaceae</taxon>
        <taxon>Violaceomyces</taxon>
    </lineage>
</organism>
<name>A0ACD0NR63_9BASI</name>
<sequence length="408" mass="43336">MALPSISSSWPFFGSLTSSSLFSKGLLDSPIINSQTLGSISPPSVIQLVVNPPLPYQVVTLLQFFRFVSFMMLFPIFIIGIIDFAGYAVFRTLGYHRRRVRVKRQDSALKSARHQFNKDHNSEVYLASANSRSSREKPTPSIVKAPLLSPGTYDAEILLRHRARSLSGASAEAEEEWLKSGGYFARIGVKKTNSDAGDDGGAISPGSEADPDPFLTSLPDSSRSRFARAENVGVDGAMGLVDTDVEDSGTESGRNSPVQSFRKRKGLGGSFGFTPMSQPPPPTLDSPTVANPTSSESSSATSPISKRDSSGFANLNESVVSLGSATDSTASGAQKASSLTGSNGSGDEARSNLSSSWVGIDEGDRDEKSFQTIALTTAADLEPESNHSLYNHGVPSATSLTSRHDISV</sequence>
<evidence type="ECO:0000313" key="2">
    <source>
        <dbReference type="Proteomes" id="UP000245626"/>
    </source>
</evidence>
<evidence type="ECO:0000313" key="1">
    <source>
        <dbReference type="EMBL" id="PWN48292.1"/>
    </source>
</evidence>
<accession>A0ACD0NR63</accession>
<dbReference type="Proteomes" id="UP000245626">
    <property type="component" value="Unassembled WGS sequence"/>
</dbReference>
<protein>
    <submittedName>
        <fullName evidence="1">Uncharacterized protein</fullName>
    </submittedName>
</protein>